<evidence type="ECO:0000256" key="8">
    <source>
        <dbReference type="ARBA" id="ARBA00022813"/>
    </source>
</evidence>
<dbReference type="PROSITE" id="PS50818">
    <property type="entry name" value="INTEIN_C_TER"/>
    <property type="match status" value="1"/>
</dbReference>
<sequence>MSIAEPPVFEPGFERTPPNNIEAEQSVLGGMLLSKDAIADVVEVVRADDFYRPAHQIIYDIITELYGRGDPADAVTVFGELQKRGEVARVGGGAYLHTLTAVVPTAANAGYYARIVREQAILRRLIEAGTRIVSYGYGGQDEEVDDIVDRAQAEIYKVTERRTSEDYVPLAEIMPGALDELEAIGGRNGQMVGVPTGFQDLDALTNGLHPGQMIVVAARPAIGKALALDTPLPTPDGWTTMGEVRPGDHLLGADGKPTRVVAATDTMHGRPCYEVEFSDGTVIVADAQHQWRTTTRASRRQKSEAKNSHYWPAESIRRVRDAYEAAAKEPERLITHREACSLVGEGFRHVLHTVQKRIGAAGRSPVLAAGPVRQYTRNAPSYRCGELFEGLYTRVSQPISASLAAEHRSVVTTEEIARTLRCASSDGRPNHAVTVAAPFDLPERDLPLSPYALGVWLGDGHSDAARFTTVDQEIISNLEAEGLRVTRAGSGVTYSMRLPDPEPVVERSCVVCGASFVPQTSQVRTCGRSCGGKARLSSEPVPAPTCPDCGGPSSGMRQCQTCRNHHGTVQAVLRSLGVLGDKHIPEIYLRASEGQRRALLAGLLDTDGYVSRNGQIQFAVTNRRLAEGAHELILSLGYRATMRTRPVRGRTADSSTCYMINFTASEKVFRLSRKAVRQVTAAHPSTSVRYIVDVRPVPSVPVRCVQVDNADHMYLAGRSCVPTHNSTLGLDFARSAAIKHHMTTVVFSLEMSRNEITMRLLSAEARVALHNMRSGTMTDDDWAKLARRMGEVAEAPLFIDDSPNMSMMEIRAKCRRLKQRNDLRFVIIDYLQLMSSPKKTESRQNEVSEISRAIKLLAKELEVPVIAISQLNRGPEQRTDKRPMVSDLRESGCLTADTRILRADTGAEVSLGELLENGDRDIPVWSLDERMRLVPRTMTHVFPSGTKEVFKLRLRSGREIKATANHPFMTYDGWQPLEKLQPGTRLAVPRHVPAPERLQEWPDDEVVMLAHMIGDGSFVKSRPIRYASKDEACLQVMTEAARHFGITAIRDEYEAARVTTLRLPAPYRLTHGKRNPIAAWLDSMGLFGRRSHEKFVPEGVFSLSKRQIGLFLRHLWATDGCVWWDGKTGQSRIYYSSTSRRLVDDVARLLLRFNVMTRIKEVRKSGYRPGYHLYIYGADNQLRFLREIGVHGERSTQAERCVTALQGLTSNTNLDTVPKDVWDKVRSVLAEKGMTHREFSTRLNTQFCGSALWKRAPSRERLGRVAAILEDAQLEMLATNDVFWDEVASIESQGEQPVFDATVLGTHNFVADGISVHNSIEQDADMVILLHREDAYERESPRAGEADLIVAKHRNGPTATVTVAFQGHYSRFVDMAPH</sequence>
<dbReference type="InterPro" id="IPR027417">
    <property type="entry name" value="P-loop_NTPase"/>
</dbReference>
<feature type="domain" description="SF4 helicase" evidence="18">
    <location>
        <begin position="187"/>
        <end position="224"/>
    </location>
</feature>
<gene>
    <name evidence="19" type="ORF">GCM10010140_28140</name>
</gene>
<keyword evidence="4" id="KW-0677">Repeat</keyword>
<dbReference type="Pfam" id="PF03796">
    <property type="entry name" value="DnaB_C"/>
    <property type="match status" value="2"/>
</dbReference>
<dbReference type="InterPro" id="IPR007692">
    <property type="entry name" value="DNA_helicase_DnaB"/>
</dbReference>
<feature type="domain" description="DOD-type homing endonuclease" evidence="17">
    <location>
        <begin position="452"/>
        <end position="638"/>
    </location>
</feature>
<evidence type="ECO:0000259" key="18">
    <source>
        <dbReference type="PROSITE" id="PS51199"/>
    </source>
</evidence>
<dbReference type="InterPro" id="IPR004042">
    <property type="entry name" value="Intein_endonuc_central"/>
</dbReference>
<keyword evidence="8" id="KW-0068">Autocatalytic cleavage</keyword>
<keyword evidence="20" id="KW-1185">Reference proteome</keyword>
<dbReference type="Gene3D" id="3.40.50.300">
    <property type="entry name" value="P-loop containing nucleotide triphosphate hydrolases"/>
    <property type="match status" value="3"/>
</dbReference>
<dbReference type="InterPro" id="IPR027434">
    <property type="entry name" value="Homing_endonucl"/>
</dbReference>
<dbReference type="Pfam" id="PF00772">
    <property type="entry name" value="DnaB"/>
    <property type="match status" value="1"/>
</dbReference>
<comment type="function">
    <text evidence="13 16">The intein is an endonuclease.</text>
</comment>
<dbReference type="Gene3D" id="2.170.16.10">
    <property type="entry name" value="Hedgehog/Intein (Hint) domain"/>
    <property type="match status" value="2"/>
</dbReference>
<evidence type="ECO:0000256" key="6">
    <source>
        <dbReference type="ARBA" id="ARBA00022801"/>
    </source>
</evidence>
<dbReference type="InterPro" id="IPR007693">
    <property type="entry name" value="DNA_helicase_DnaB-like_N"/>
</dbReference>
<keyword evidence="7 16" id="KW-0347">Helicase</keyword>
<keyword evidence="10" id="KW-0651">Protein splicing</keyword>
<evidence type="ECO:0000256" key="2">
    <source>
        <dbReference type="ARBA" id="ARBA00022515"/>
    </source>
</evidence>
<evidence type="ECO:0000313" key="19">
    <source>
        <dbReference type="EMBL" id="GGP96687.1"/>
    </source>
</evidence>
<evidence type="ECO:0000256" key="16">
    <source>
        <dbReference type="RuleBase" id="RU362085"/>
    </source>
</evidence>
<keyword evidence="6 16" id="KW-0378">Hydrolase</keyword>
<dbReference type="Pfam" id="PF14890">
    <property type="entry name" value="Intein_splicing"/>
    <property type="match status" value="1"/>
</dbReference>
<dbReference type="SUPFAM" id="SSF52540">
    <property type="entry name" value="P-loop containing nucleoside triphosphate hydrolases"/>
    <property type="match status" value="2"/>
</dbReference>
<evidence type="ECO:0000256" key="4">
    <source>
        <dbReference type="ARBA" id="ARBA00022737"/>
    </source>
</evidence>
<evidence type="ECO:0000256" key="9">
    <source>
        <dbReference type="ARBA" id="ARBA00022840"/>
    </source>
</evidence>
<evidence type="ECO:0000256" key="13">
    <source>
        <dbReference type="ARBA" id="ARBA00044940"/>
    </source>
</evidence>
<evidence type="ECO:0000256" key="10">
    <source>
        <dbReference type="ARBA" id="ARBA00023000"/>
    </source>
</evidence>
<dbReference type="NCBIfam" id="TIGR01443">
    <property type="entry name" value="intein_Cterm"/>
    <property type="match status" value="1"/>
</dbReference>
<dbReference type="SUPFAM" id="SSF51294">
    <property type="entry name" value="Hedgehog/intein (Hint) domain"/>
    <property type="match status" value="2"/>
</dbReference>
<dbReference type="InterPro" id="IPR016136">
    <property type="entry name" value="DNA_helicase_N/primase_C"/>
</dbReference>
<keyword evidence="5 16" id="KW-0547">Nucleotide-binding</keyword>
<accession>A0ABQ2QU69</accession>
<dbReference type="PANTHER" id="PTHR30153:SF2">
    <property type="entry name" value="REPLICATIVE DNA HELICASE"/>
    <property type="match status" value="1"/>
</dbReference>
<dbReference type="PROSITE" id="PS51199">
    <property type="entry name" value="SF4_HELICASE"/>
    <property type="match status" value="3"/>
</dbReference>
<feature type="domain" description="SF4 helicase" evidence="18">
    <location>
        <begin position="1319"/>
        <end position="1378"/>
    </location>
</feature>
<dbReference type="PROSITE" id="PS50817">
    <property type="entry name" value="INTEIN_N_TER"/>
    <property type="match status" value="1"/>
</dbReference>
<dbReference type="InterPro" id="IPR036844">
    <property type="entry name" value="Hint_dom_sf"/>
</dbReference>
<dbReference type="InterPro" id="IPR006141">
    <property type="entry name" value="Intein_N"/>
</dbReference>
<organism evidence="19 20">
    <name type="scientific">Streptosporangium pseudovulgare</name>
    <dbReference type="NCBI Taxonomy" id="35765"/>
    <lineage>
        <taxon>Bacteria</taxon>
        <taxon>Bacillati</taxon>
        <taxon>Actinomycetota</taxon>
        <taxon>Actinomycetes</taxon>
        <taxon>Streptosporangiales</taxon>
        <taxon>Streptosporangiaceae</taxon>
        <taxon>Streptosporangium</taxon>
    </lineage>
</organism>
<dbReference type="NCBIfam" id="TIGR00665">
    <property type="entry name" value="DnaB"/>
    <property type="match status" value="1"/>
</dbReference>
<dbReference type="Pfam" id="PF14528">
    <property type="entry name" value="LAGLIDADG_3"/>
    <property type="match status" value="2"/>
</dbReference>
<comment type="catalytic activity">
    <reaction evidence="14 16">
        <text>ATP + H2O = ADP + phosphate + H(+)</text>
        <dbReference type="Rhea" id="RHEA:13065"/>
        <dbReference type="ChEBI" id="CHEBI:15377"/>
        <dbReference type="ChEBI" id="CHEBI:15378"/>
        <dbReference type="ChEBI" id="CHEBI:30616"/>
        <dbReference type="ChEBI" id="CHEBI:43474"/>
        <dbReference type="ChEBI" id="CHEBI:456216"/>
        <dbReference type="EC" id="5.6.2.3"/>
    </reaction>
</comment>
<comment type="caution">
    <text evidence="19">The sequence shown here is derived from an EMBL/GenBank/DDBJ whole genome shotgun (WGS) entry which is preliminary data.</text>
</comment>
<dbReference type="NCBIfam" id="TIGR01445">
    <property type="entry name" value="intein_Nterm"/>
    <property type="match status" value="1"/>
</dbReference>
<dbReference type="InterPro" id="IPR003586">
    <property type="entry name" value="Hint_dom_C"/>
</dbReference>
<keyword evidence="3 16" id="KW-0235">DNA replication</keyword>
<comment type="function">
    <text evidence="16">The main replicative DNA helicase, it participates in initiation and elongation during chromosome replication. Travels ahead of the DNA replisome, separating dsDNA into templates for DNA synthesis. A processive ATP-dependent 5'-3' DNA helicase it has DNA-dependent ATPase activity.</text>
</comment>
<evidence type="ECO:0000256" key="7">
    <source>
        <dbReference type="ARBA" id="ARBA00022806"/>
    </source>
</evidence>
<keyword evidence="12" id="KW-0413">Isomerase</keyword>
<evidence type="ECO:0000256" key="14">
    <source>
        <dbReference type="ARBA" id="ARBA00048954"/>
    </source>
</evidence>
<dbReference type="PRINTS" id="PR00379">
    <property type="entry name" value="INTEIN"/>
</dbReference>
<protein>
    <recommendedName>
        <fullName evidence="15 16">Replicative DNA helicase</fullName>
        <ecNumber evidence="15 16">5.6.2.3</ecNumber>
    </recommendedName>
</protein>
<proteinExistence type="inferred from homology"/>
<dbReference type="InterPro" id="IPR003587">
    <property type="entry name" value="Hint_dom_N"/>
</dbReference>
<evidence type="ECO:0000259" key="17">
    <source>
        <dbReference type="PROSITE" id="PS50819"/>
    </source>
</evidence>
<dbReference type="InterPro" id="IPR004860">
    <property type="entry name" value="LAGLIDADG_dom"/>
</dbReference>
<keyword evidence="9 16" id="KW-0067">ATP-binding</keyword>
<dbReference type="PANTHER" id="PTHR30153">
    <property type="entry name" value="REPLICATIVE DNA HELICASE DNAB"/>
    <property type="match status" value="1"/>
</dbReference>
<dbReference type="InterPro" id="IPR007694">
    <property type="entry name" value="DNA_helicase_DnaB-like_C"/>
</dbReference>
<dbReference type="CDD" id="cd00081">
    <property type="entry name" value="Hint"/>
    <property type="match status" value="2"/>
</dbReference>
<comment type="similarity">
    <text evidence="1 16">Belongs to the helicase family. DnaB subfamily.</text>
</comment>
<reference evidence="20" key="1">
    <citation type="journal article" date="2019" name="Int. J. Syst. Evol. Microbiol.">
        <title>The Global Catalogue of Microorganisms (GCM) 10K type strain sequencing project: providing services to taxonomists for standard genome sequencing and annotation.</title>
        <authorList>
            <consortium name="The Broad Institute Genomics Platform"/>
            <consortium name="The Broad Institute Genome Sequencing Center for Infectious Disease"/>
            <person name="Wu L."/>
            <person name="Ma J."/>
        </authorList>
    </citation>
    <scope>NUCLEOTIDE SEQUENCE [LARGE SCALE GENOMIC DNA]</scope>
    <source>
        <strain evidence="20">JCM 3115</strain>
    </source>
</reference>
<feature type="domain" description="SF4 helicase" evidence="18">
    <location>
        <begin position="726"/>
        <end position="892"/>
    </location>
</feature>
<name>A0ABQ2QU69_9ACTN</name>
<dbReference type="InterPro" id="IPR036185">
    <property type="entry name" value="DNA_heli_DnaB-like_N_sf"/>
</dbReference>
<dbReference type="InterPro" id="IPR006142">
    <property type="entry name" value="INTEIN"/>
</dbReference>
<dbReference type="PROSITE" id="PS50819">
    <property type="entry name" value="INTEIN_ENDONUCLEASE"/>
    <property type="match status" value="2"/>
</dbReference>
<dbReference type="SMART" id="SM00305">
    <property type="entry name" value="HintC"/>
    <property type="match status" value="1"/>
</dbReference>
<evidence type="ECO:0000256" key="15">
    <source>
        <dbReference type="NCBIfam" id="TIGR00665"/>
    </source>
</evidence>
<dbReference type="SUPFAM" id="SSF48024">
    <property type="entry name" value="N-terminal domain of DnaB helicase"/>
    <property type="match status" value="1"/>
</dbReference>
<keyword evidence="11 16" id="KW-0238">DNA-binding</keyword>
<keyword evidence="2 16" id="KW-0639">Primosome</keyword>
<dbReference type="SUPFAM" id="SSF55608">
    <property type="entry name" value="Homing endonucleases"/>
    <property type="match status" value="2"/>
</dbReference>
<feature type="domain" description="DOD-type homing endonuclease" evidence="17">
    <location>
        <begin position="1008"/>
        <end position="1155"/>
    </location>
</feature>
<dbReference type="InterPro" id="IPR030934">
    <property type="entry name" value="Intein_C"/>
</dbReference>
<dbReference type="RefSeq" id="WP_189246911.1">
    <property type="nucleotide sequence ID" value="NZ_BMQJ01000006.1"/>
</dbReference>
<dbReference type="Proteomes" id="UP000611554">
    <property type="component" value="Unassembled WGS sequence"/>
</dbReference>
<dbReference type="Gene3D" id="1.10.860.10">
    <property type="entry name" value="DNAb Helicase, Chain A"/>
    <property type="match status" value="1"/>
</dbReference>
<dbReference type="Gene3D" id="3.10.28.10">
    <property type="entry name" value="Homing endonucleases"/>
    <property type="match status" value="2"/>
</dbReference>
<dbReference type="EMBL" id="BMQJ01000006">
    <property type="protein sequence ID" value="GGP96687.1"/>
    <property type="molecule type" value="Genomic_DNA"/>
</dbReference>
<evidence type="ECO:0000256" key="12">
    <source>
        <dbReference type="ARBA" id="ARBA00023235"/>
    </source>
</evidence>
<evidence type="ECO:0000256" key="11">
    <source>
        <dbReference type="ARBA" id="ARBA00023125"/>
    </source>
</evidence>
<evidence type="ECO:0000256" key="1">
    <source>
        <dbReference type="ARBA" id="ARBA00008428"/>
    </source>
</evidence>
<evidence type="ECO:0000256" key="3">
    <source>
        <dbReference type="ARBA" id="ARBA00022705"/>
    </source>
</evidence>
<dbReference type="EC" id="5.6.2.3" evidence="15 16"/>
<dbReference type="SMART" id="SM00306">
    <property type="entry name" value="HintN"/>
    <property type="match status" value="2"/>
</dbReference>
<evidence type="ECO:0000313" key="20">
    <source>
        <dbReference type="Proteomes" id="UP000611554"/>
    </source>
</evidence>
<dbReference type="NCBIfam" id="NF005852">
    <property type="entry name" value="PRK07773.1"/>
    <property type="match status" value="1"/>
</dbReference>
<evidence type="ECO:0000256" key="5">
    <source>
        <dbReference type="ARBA" id="ARBA00022741"/>
    </source>
</evidence>